<dbReference type="InterPro" id="IPR034291">
    <property type="entry name" value="TMP_synthase"/>
</dbReference>
<name>A0A1M5PHS1_9EURY</name>
<organism evidence="13 14">
    <name type="scientific">Halobaculum gomorrense</name>
    <dbReference type="NCBI Taxonomy" id="43928"/>
    <lineage>
        <taxon>Archaea</taxon>
        <taxon>Methanobacteriati</taxon>
        <taxon>Methanobacteriota</taxon>
        <taxon>Stenosarchaea group</taxon>
        <taxon>Halobacteria</taxon>
        <taxon>Halobacteriales</taxon>
        <taxon>Haloferacaceae</taxon>
        <taxon>Halobaculum</taxon>
    </lineage>
</organism>
<dbReference type="AlphaFoldDB" id="A0A1M5PHS1"/>
<dbReference type="HAMAP" id="MF_00097">
    <property type="entry name" value="TMP_synthase"/>
    <property type="match status" value="1"/>
</dbReference>
<comment type="catalytic activity">
    <reaction evidence="6 9 10">
        <text>4-methyl-5-(2-phosphooxyethyl)-thiazole + 4-amino-2-methyl-5-(diphosphooxymethyl)pyrimidine + H(+) = thiamine phosphate + diphosphate</text>
        <dbReference type="Rhea" id="RHEA:22328"/>
        <dbReference type="ChEBI" id="CHEBI:15378"/>
        <dbReference type="ChEBI" id="CHEBI:33019"/>
        <dbReference type="ChEBI" id="CHEBI:37575"/>
        <dbReference type="ChEBI" id="CHEBI:57841"/>
        <dbReference type="ChEBI" id="CHEBI:58296"/>
        <dbReference type="EC" id="2.5.1.3"/>
    </reaction>
</comment>
<dbReference type="SUPFAM" id="SSF51391">
    <property type="entry name" value="Thiamin phosphate synthase"/>
    <property type="match status" value="1"/>
</dbReference>
<keyword evidence="4 9" id="KW-0460">Magnesium</keyword>
<gene>
    <name evidence="9" type="primary">thiE</name>
    <name evidence="13" type="ORF">SAMN05443636_1607</name>
</gene>
<evidence type="ECO:0000256" key="5">
    <source>
        <dbReference type="ARBA" id="ARBA00022977"/>
    </source>
</evidence>
<comment type="catalytic activity">
    <reaction evidence="8 9 10">
        <text>2-[(2R,5Z)-2-carboxy-4-methylthiazol-5(2H)-ylidene]ethyl phosphate + 4-amino-2-methyl-5-(diphosphooxymethyl)pyrimidine + 2 H(+) = thiamine phosphate + CO2 + diphosphate</text>
        <dbReference type="Rhea" id="RHEA:47844"/>
        <dbReference type="ChEBI" id="CHEBI:15378"/>
        <dbReference type="ChEBI" id="CHEBI:16526"/>
        <dbReference type="ChEBI" id="CHEBI:33019"/>
        <dbReference type="ChEBI" id="CHEBI:37575"/>
        <dbReference type="ChEBI" id="CHEBI:57841"/>
        <dbReference type="ChEBI" id="CHEBI:62899"/>
        <dbReference type="EC" id="2.5.1.3"/>
    </reaction>
</comment>
<keyword evidence="2 9" id="KW-0808">Transferase</keyword>
<keyword evidence="14" id="KW-1185">Reference proteome</keyword>
<proteinExistence type="inferred from homology"/>
<dbReference type="InterPro" id="IPR036206">
    <property type="entry name" value="ThiamineP_synth_sf"/>
</dbReference>
<dbReference type="Pfam" id="PF02581">
    <property type="entry name" value="TMP-TENI"/>
    <property type="match status" value="1"/>
</dbReference>
<evidence type="ECO:0000256" key="3">
    <source>
        <dbReference type="ARBA" id="ARBA00022723"/>
    </source>
</evidence>
<evidence type="ECO:0000313" key="13">
    <source>
        <dbReference type="EMBL" id="SHH01278.1"/>
    </source>
</evidence>
<feature type="binding site" evidence="9">
    <location>
        <position position="108"/>
    </location>
    <ligand>
        <name>4-amino-2-methyl-5-(diphosphooxymethyl)pyrimidine</name>
        <dbReference type="ChEBI" id="CHEBI:57841"/>
    </ligand>
</feature>
<dbReference type="STRING" id="43928.SAMN05443636_1607"/>
<evidence type="ECO:0000256" key="10">
    <source>
        <dbReference type="RuleBase" id="RU003826"/>
    </source>
</evidence>
<dbReference type="GO" id="GO:0000287">
    <property type="term" value="F:magnesium ion binding"/>
    <property type="evidence" value="ECO:0007669"/>
    <property type="project" value="UniProtKB-UniRule"/>
</dbReference>
<evidence type="ECO:0000259" key="12">
    <source>
        <dbReference type="Pfam" id="PF02581"/>
    </source>
</evidence>
<dbReference type="UniPathway" id="UPA00060">
    <property type="reaction ID" value="UER00141"/>
</dbReference>
<evidence type="ECO:0000256" key="8">
    <source>
        <dbReference type="ARBA" id="ARBA00047883"/>
    </source>
</evidence>
<dbReference type="PANTHER" id="PTHR20857:SF15">
    <property type="entry name" value="THIAMINE-PHOSPHATE SYNTHASE"/>
    <property type="match status" value="1"/>
</dbReference>
<protein>
    <recommendedName>
        <fullName evidence="9">Thiamine-phosphate synthase</fullName>
        <shortName evidence="9">TP synthase</shortName>
        <shortName evidence="9">TPS</shortName>
        <ecNumber evidence="9">2.5.1.3</ecNumber>
    </recommendedName>
    <alternativeName>
        <fullName evidence="9">Thiamine-phosphate pyrophosphorylase</fullName>
        <shortName evidence="9">TMP pyrophosphorylase</shortName>
        <shortName evidence="9">TMP-PPase</shortName>
    </alternativeName>
</protein>
<feature type="binding site" evidence="9">
    <location>
        <position position="167"/>
    </location>
    <ligand>
        <name>2-[(2R,5Z)-2-carboxy-4-methylthiazol-5(2H)-ylidene]ethyl phosphate</name>
        <dbReference type="ChEBI" id="CHEBI:62899"/>
    </ligand>
</feature>
<dbReference type="InterPro" id="IPR022998">
    <property type="entry name" value="ThiamineP_synth_TenI"/>
</dbReference>
<dbReference type="CDD" id="cd00564">
    <property type="entry name" value="TMP_TenI"/>
    <property type="match status" value="1"/>
</dbReference>
<dbReference type="Proteomes" id="UP000184357">
    <property type="component" value="Unassembled WGS sequence"/>
</dbReference>
<dbReference type="GO" id="GO:0005737">
    <property type="term" value="C:cytoplasm"/>
    <property type="evidence" value="ECO:0007669"/>
    <property type="project" value="TreeGrafter"/>
</dbReference>
<accession>A0A1M5PHS1</accession>
<feature type="binding site" evidence="9">
    <location>
        <position position="137"/>
    </location>
    <ligand>
        <name>4-amino-2-methyl-5-(diphosphooxymethyl)pyrimidine</name>
        <dbReference type="ChEBI" id="CHEBI:57841"/>
    </ligand>
</feature>
<comment type="catalytic activity">
    <reaction evidence="7 9 10">
        <text>2-(2-carboxy-4-methylthiazol-5-yl)ethyl phosphate + 4-amino-2-methyl-5-(diphosphooxymethyl)pyrimidine + 2 H(+) = thiamine phosphate + CO2 + diphosphate</text>
        <dbReference type="Rhea" id="RHEA:47848"/>
        <dbReference type="ChEBI" id="CHEBI:15378"/>
        <dbReference type="ChEBI" id="CHEBI:16526"/>
        <dbReference type="ChEBI" id="CHEBI:33019"/>
        <dbReference type="ChEBI" id="CHEBI:37575"/>
        <dbReference type="ChEBI" id="CHEBI:57841"/>
        <dbReference type="ChEBI" id="CHEBI:62890"/>
        <dbReference type="EC" id="2.5.1.3"/>
    </reaction>
</comment>
<evidence type="ECO:0000256" key="9">
    <source>
        <dbReference type="HAMAP-Rule" id="MF_00097"/>
    </source>
</evidence>
<reference evidence="13 14" key="1">
    <citation type="submission" date="2016-11" db="EMBL/GenBank/DDBJ databases">
        <authorList>
            <person name="Jaros S."/>
            <person name="Januszkiewicz K."/>
            <person name="Wedrychowicz H."/>
        </authorList>
    </citation>
    <scope>NUCLEOTIDE SEQUENCE [LARGE SCALE GENOMIC DNA]</scope>
    <source>
        <strain evidence="13 14">DSM 9297</strain>
    </source>
</reference>
<feature type="binding site" evidence="9">
    <location>
        <begin position="187"/>
        <end position="188"/>
    </location>
    <ligand>
        <name>2-[(2R,5Z)-2-carboxy-4-methylthiazol-5(2H)-ylidene]ethyl phosphate</name>
        <dbReference type="ChEBI" id="CHEBI:62899"/>
    </ligand>
</feature>
<comment type="pathway">
    <text evidence="1 9 11">Cofactor biosynthesis; thiamine diphosphate biosynthesis; thiamine phosphate from 4-amino-2-methyl-5-diphosphomethylpyrimidine and 4-methyl-5-(2-phosphoethyl)-thiazole: step 1/1.</text>
</comment>
<dbReference type="EC" id="2.5.1.3" evidence="9"/>
<dbReference type="InterPro" id="IPR013785">
    <property type="entry name" value="Aldolase_TIM"/>
</dbReference>
<evidence type="ECO:0000256" key="2">
    <source>
        <dbReference type="ARBA" id="ARBA00022679"/>
    </source>
</evidence>
<sequence>MDRTLSTYLVSQADRSNGRGTATVVREAIAGGIDAVQLREKHASAIDRYELGQNLYELTNEADIPLIVNDRVDLAVALDADGIHLGDGDLPIQVAREQLGEDTIVGRSVATPEAARMAEAAGADYLGVGAVFATGTKDTRPSESAIGVDTVAAVADVVSIPVVAIGGITSENAGRVAAAGADGVAVVTTITEADDPAAATRELHEAVEAGHEGATQ</sequence>
<feature type="binding site" evidence="9">
    <location>
        <begin position="134"/>
        <end position="136"/>
    </location>
    <ligand>
        <name>2-[(2R,5Z)-2-carboxy-4-methylthiazol-5(2H)-ylidene]ethyl phosphate</name>
        <dbReference type="ChEBI" id="CHEBI:62899"/>
    </ligand>
</feature>
<keyword evidence="3 9" id="KW-0479">Metal-binding</keyword>
<dbReference type="GO" id="GO:0009228">
    <property type="term" value="P:thiamine biosynthetic process"/>
    <property type="evidence" value="ECO:0007669"/>
    <property type="project" value="UniProtKB-KW"/>
</dbReference>
<evidence type="ECO:0000256" key="11">
    <source>
        <dbReference type="RuleBase" id="RU004253"/>
    </source>
</evidence>
<feature type="binding site" evidence="9">
    <location>
        <position position="70"/>
    </location>
    <ligand>
        <name>Mg(2+)</name>
        <dbReference type="ChEBI" id="CHEBI:18420"/>
    </ligand>
</feature>
<comment type="cofactor">
    <cofactor evidence="9">
        <name>Mg(2+)</name>
        <dbReference type="ChEBI" id="CHEBI:18420"/>
    </cofactor>
    <text evidence="9">Binds 1 Mg(2+) ion per subunit.</text>
</comment>
<feature type="binding site" evidence="9">
    <location>
        <position position="89"/>
    </location>
    <ligand>
        <name>Mg(2+)</name>
        <dbReference type="ChEBI" id="CHEBI:18420"/>
    </ligand>
</feature>
<feature type="domain" description="Thiamine phosphate synthase/TenI" evidence="12">
    <location>
        <begin position="8"/>
        <end position="190"/>
    </location>
</feature>
<feature type="binding site" evidence="9">
    <location>
        <position position="69"/>
    </location>
    <ligand>
        <name>4-amino-2-methyl-5-(diphosphooxymethyl)pyrimidine</name>
        <dbReference type="ChEBI" id="CHEBI:57841"/>
    </ligand>
</feature>
<dbReference type="GO" id="GO:0004789">
    <property type="term" value="F:thiamine-phosphate diphosphorylase activity"/>
    <property type="evidence" value="ECO:0007669"/>
    <property type="project" value="UniProtKB-UniRule"/>
</dbReference>
<dbReference type="NCBIfam" id="TIGR00693">
    <property type="entry name" value="thiE"/>
    <property type="match status" value="1"/>
</dbReference>
<evidence type="ECO:0000256" key="7">
    <source>
        <dbReference type="ARBA" id="ARBA00047851"/>
    </source>
</evidence>
<comment type="similarity">
    <text evidence="9 10">Belongs to the thiamine-phosphate synthase family.</text>
</comment>
<evidence type="ECO:0000256" key="1">
    <source>
        <dbReference type="ARBA" id="ARBA00005165"/>
    </source>
</evidence>
<evidence type="ECO:0000256" key="6">
    <source>
        <dbReference type="ARBA" id="ARBA00047334"/>
    </source>
</evidence>
<evidence type="ECO:0000313" key="14">
    <source>
        <dbReference type="Proteomes" id="UP000184357"/>
    </source>
</evidence>
<dbReference type="GO" id="GO:0009229">
    <property type="term" value="P:thiamine diphosphate biosynthetic process"/>
    <property type="evidence" value="ECO:0007669"/>
    <property type="project" value="UniProtKB-UniRule"/>
</dbReference>
<dbReference type="EMBL" id="FQWV01000003">
    <property type="protein sequence ID" value="SHH01278.1"/>
    <property type="molecule type" value="Genomic_DNA"/>
</dbReference>
<evidence type="ECO:0000256" key="4">
    <source>
        <dbReference type="ARBA" id="ARBA00022842"/>
    </source>
</evidence>
<comment type="function">
    <text evidence="9">Condenses 4-methyl-5-(beta-hydroxyethyl)thiazole monophosphate (THZ-P) and 2-methyl-4-amino-5-hydroxymethyl pyrimidine pyrophosphate (HMP-PP) to form thiamine monophosphate (TMP).</text>
</comment>
<dbReference type="Gene3D" id="3.20.20.70">
    <property type="entry name" value="Aldolase class I"/>
    <property type="match status" value="1"/>
</dbReference>
<feature type="binding site" evidence="9">
    <location>
        <begin position="37"/>
        <end position="41"/>
    </location>
    <ligand>
        <name>4-amino-2-methyl-5-(diphosphooxymethyl)pyrimidine</name>
        <dbReference type="ChEBI" id="CHEBI:57841"/>
    </ligand>
</feature>
<dbReference type="PANTHER" id="PTHR20857">
    <property type="entry name" value="THIAMINE-PHOSPHATE PYROPHOSPHORYLASE"/>
    <property type="match status" value="1"/>
</dbReference>
<keyword evidence="5 9" id="KW-0784">Thiamine biosynthesis</keyword>
<dbReference type="FunFam" id="3.20.20.70:FF:000096">
    <property type="entry name" value="Thiamine-phosphate synthase"/>
    <property type="match status" value="1"/>
</dbReference>